<dbReference type="SUPFAM" id="SSF55653">
    <property type="entry name" value="Ribosomal protein L9 C-domain"/>
    <property type="match status" value="1"/>
</dbReference>
<dbReference type="NCBIfam" id="TIGR00158">
    <property type="entry name" value="L9"/>
    <property type="match status" value="1"/>
</dbReference>
<dbReference type="EMBL" id="UOEE01000151">
    <property type="protein sequence ID" value="VAV92785.1"/>
    <property type="molecule type" value="Genomic_DNA"/>
</dbReference>
<evidence type="ECO:0000313" key="9">
    <source>
        <dbReference type="EMBL" id="VAV92785.1"/>
    </source>
</evidence>
<dbReference type="PROSITE" id="PS00651">
    <property type="entry name" value="RIBOSOMAL_L9"/>
    <property type="match status" value="1"/>
</dbReference>
<feature type="compositionally biased region" description="Acidic residues" evidence="7">
    <location>
        <begin position="183"/>
        <end position="219"/>
    </location>
</feature>
<evidence type="ECO:0000256" key="6">
    <source>
        <dbReference type="SAM" id="Coils"/>
    </source>
</evidence>
<comment type="similarity">
    <text evidence="1">Belongs to the bacterial ribosomal protein bL9 family.</text>
</comment>
<dbReference type="InterPro" id="IPR020069">
    <property type="entry name" value="Ribosomal_bL9_C"/>
</dbReference>
<keyword evidence="4 9" id="KW-0689">Ribosomal protein</keyword>
<accession>A0A3B0SCN1</accession>
<dbReference type="GO" id="GO:0003735">
    <property type="term" value="F:structural constituent of ribosome"/>
    <property type="evidence" value="ECO:0007669"/>
    <property type="project" value="InterPro"/>
</dbReference>
<organism evidence="9">
    <name type="scientific">hydrothermal vent metagenome</name>
    <dbReference type="NCBI Taxonomy" id="652676"/>
    <lineage>
        <taxon>unclassified sequences</taxon>
        <taxon>metagenomes</taxon>
        <taxon>ecological metagenomes</taxon>
    </lineage>
</organism>
<evidence type="ECO:0000259" key="8">
    <source>
        <dbReference type="PROSITE" id="PS00651"/>
    </source>
</evidence>
<dbReference type="Pfam" id="PF01281">
    <property type="entry name" value="Ribosomal_L9_N"/>
    <property type="match status" value="1"/>
</dbReference>
<dbReference type="HAMAP" id="MF_00503">
    <property type="entry name" value="Ribosomal_bL9"/>
    <property type="match status" value="1"/>
</dbReference>
<keyword evidence="3" id="KW-0694">RNA-binding</keyword>
<keyword evidence="5" id="KW-0687">Ribonucleoprotein</keyword>
<proteinExistence type="inferred from homology"/>
<dbReference type="Gene3D" id="3.40.5.10">
    <property type="entry name" value="Ribosomal protein L9, N-terminal domain"/>
    <property type="match status" value="1"/>
</dbReference>
<reference evidence="9" key="1">
    <citation type="submission" date="2018-06" db="EMBL/GenBank/DDBJ databases">
        <authorList>
            <person name="Zhirakovskaya E."/>
        </authorList>
    </citation>
    <scope>NUCLEOTIDE SEQUENCE</scope>
</reference>
<dbReference type="Pfam" id="PF03948">
    <property type="entry name" value="Ribosomal_L9_C"/>
    <property type="match status" value="1"/>
</dbReference>
<evidence type="ECO:0000256" key="4">
    <source>
        <dbReference type="ARBA" id="ARBA00022980"/>
    </source>
</evidence>
<dbReference type="InterPro" id="IPR020070">
    <property type="entry name" value="Ribosomal_bL9_N"/>
</dbReference>
<gene>
    <name evidence="9" type="ORF">MNBD_ALPHA06-792</name>
</gene>
<dbReference type="GO" id="GO:0005840">
    <property type="term" value="C:ribosome"/>
    <property type="evidence" value="ECO:0007669"/>
    <property type="project" value="UniProtKB-KW"/>
</dbReference>
<evidence type="ECO:0000256" key="3">
    <source>
        <dbReference type="ARBA" id="ARBA00022884"/>
    </source>
</evidence>
<dbReference type="InterPro" id="IPR020594">
    <property type="entry name" value="Ribosomal_bL9_bac/chp"/>
</dbReference>
<dbReference type="GO" id="GO:0019843">
    <property type="term" value="F:rRNA binding"/>
    <property type="evidence" value="ECO:0007669"/>
    <property type="project" value="UniProtKB-KW"/>
</dbReference>
<feature type="region of interest" description="Disordered" evidence="7">
    <location>
        <begin position="162"/>
        <end position="219"/>
    </location>
</feature>
<evidence type="ECO:0000256" key="7">
    <source>
        <dbReference type="SAM" id="MobiDB-lite"/>
    </source>
</evidence>
<protein>
    <submittedName>
        <fullName evidence="9">LSU ribosomal protein L9p</fullName>
    </submittedName>
</protein>
<dbReference type="InterPro" id="IPR036791">
    <property type="entry name" value="Ribosomal_bL9_C_sf"/>
</dbReference>
<dbReference type="PANTHER" id="PTHR21368">
    <property type="entry name" value="50S RIBOSOMAL PROTEIN L9"/>
    <property type="match status" value="1"/>
</dbReference>
<dbReference type="InterPro" id="IPR009027">
    <property type="entry name" value="Ribosomal_bL9/RNase_H1_N"/>
</dbReference>
<keyword evidence="6" id="KW-0175">Coiled coil</keyword>
<dbReference type="GO" id="GO:0006412">
    <property type="term" value="P:translation"/>
    <property type="evidence" value="ECO:0007669"/>
    <property type="project" value="InterPro"/>
</dbReference>
<dbReference type="InterPro" id="IPR000244">
    <property type="entry name" value="Ribosomal_bL9"/>
</dbReference>
<keyword evidence="2" id="KW-0699">rRNA-binding</keyword>
<dbReference type="GO" id="GO:1990904">
    <property type="term" value="C:ribonucleoprotein complex"/>
    <property type="evidence" value="ECO:0007669"/>
    <property type="project" value="UniProtKB-KW"/>
</dbReference>
<feature type="coiled-coil region" evidence="6">
    <location>
        <begin position="37"/>
        <end position="71"/>
    </location>
</feature>
<evidence type="ECO:0000256" key="1">
    <source>
        <dbReference type="ARBA" id="ARBA00010605"/>
    </source>
</evidence>
<name>A0A3B0SCN1_9ZZZZ</name>
<evidence type="ECO:0000256" key="2">
    <source>
        <dbReference type="ARBA" id="ARBA00022730"/>
    </source>
</evidence>
<dbReference type="Gene3D" id="3.10.430.100">
    <property type="entry name" value="Ribosomal protein L9, C-terminal domain"/>
    <property type="match status" value="1"/>
</dbReference>
<evidence type="ECO:0000256" key="5">
    <source>
        <dbReference type="ARBA" id="ARBA00023274"/>
    </source>
</evidence>
<dbReference type="SUPFAM" id="SSF55658">
    <property type="entry name" value="L9 N-domain-like"/>
    <property type="match status" value="1"/>
</dbReference>
<feature type="domain" description="Ribosomal protein L9" evidence="8">
    <location>
        <begin position="13"/>
        <end position="40"/>
    </location>
</feature>
<dbReference type="InterPro" id="IPR036935">
    <property type="entry name" value="Ribosomal_bL9_N_sf"/>
</dbReference>
<dbReference type="AlphaFoldDB" id="A0A3B0SCN1"/>
<sequence length="219" mass="23755">MQLVLLERVEKLGTIGDIVTVKAGFARNYLLPQGKALRANKANIARFELEREAIEQRNTEKRDQAEAAGKELDGEAFILIRQAGETGHLYGSVSARDIAEAVGDSINRSQVILNQPIKEVGLHDVRVNMHPEVFVTIVVNVARTTEEGERQALGENVISSANDKGRAADAEVAEEQAAAMFDPEADIELEGTTSDEAEGETPEAEAVETETVAETDEKS</sequence>